<dbReference type="PANTHER" id="PTHR21022:SF19">
    <property type="entry name" value="PREPHENATE DEHYDRATASE-RELATED"/>
    <property type="match status" value="1"/>
</dbReference>
<accession>A0A9P6TA09</accession>
<dbReference type="InterPro" id="IPR001086">
    <property type="entry name" value="Preph_deHydtase"/>
</dbReference>
<organism evidence="7 8">
    <name type="scientific">Cronartium quercuum f. sp. fusiforme G11</name>
    <dbReference type="NCBI Taxonomy" id="708437"/>
    <lineage>
        <taxon>Eukaryota</taxon>
        <taxon>Fungi</taxon>
        <taxon>Dikarya</taxon>
        <taxon>Basidiomycota</taxon>
        <taxon>Pucciniomycotina</taxon>
        <taxon>Pucciniomycetes</taxon>
        <taxon>Pucciniales</taxon>
        <taxon>Coleosporiaceae</taxon>
        <taxon>Cronartium</taxon>
    </lineage>
</organism>
<dbReference type="OrthoDB" id="983542at2759"/>
<evidence type="ECO:0000313" key="7">
    <source>
        <dbReference type="EMBL" id="KAG0144651.1"/>
    </source>
</evidence>
<dbReference type="AlphaFoldDB" id="A0A9P6TA09"/>
<evidence type="ECO:0000313" key="8">
    <source>
        <dbReference type="Proteomes" id="UP000886653"/>
    </source>
</evidence>
<dbReference type="Pfam" id="PF00800">
    <property type="entry name" value="PDT"/>
    <property type="match status" value="1"/>
</dbReference>
<evidence type="ECO:0000256" key="5">
    <source>
        <dbReference type="ARBA" id="ARBA00029440"/>
    </source>
</evidence>
<dbReference type="GO" id="GO:0009094">
    <property type="term" value="P:L-phenylalanine biosynthetic process"/>
    <property type="evidence" value="ECO:0007669"/>
    <property type="project" value="UniProtKB-KW"/>
</dbReference>
<evidence type="ECO:0000256" key="3">
    <source>
        <dbReference type="ARBA" id="ARBA00023222"/>
    </source>
</evidence>
<feature type="domain" description="Prephenate dehydratase" evidence="6">
    <location>
        <begin position="26"/>
        <end position="234"/>
    </location>
</feature>
<keyword evidence="4" id="KW-0456">Lyase</keyword>
<evidence type="ECO:0000259" key="6">
    <source>
        <dbReference type="PROSITE" id="PS51171"/>
    </source>
</evidence>
<keyword evidence="3" id="KW-0584">Phenylalanine biosynthesis</keyword>
<gene>
    <name evidence="7" type="ORF">CROQUDRAFT_659714</name>
</gene>
<comment type="pathway">
    <text evidence="5">Amino-acid biosynthesis.</text>
</comment>
<evidence type="ECO:0000256" key="1">
    <source>
        <dbReference type="ARBA" id="ARBA00022605"/>
    </source>
</evidence>
<dbReference type="EMBL" id="MU167291">
    <property type="protein sequence ID" value="KAG0144651.1"/>
    <property type="molecule type" value="Genomic_DNA"/>
</dbReference>
<dbReference type="GO" id="GO:0005737">
    <property type="term" value="C:cytoplasm"/>
    <property type="evidence" value="ECO:0007669"/>
    <property type="project" value="TreeGrafter"/>
</dbReference>
<evidence type="ECO:0000256" key="2">
    <source>
        <dbReference type="ARBA" id="ARBA00023141"/>
    </source>
</evidence>
<dbReference type="Proteomes" id="UP000886653">
    <property type="component" value="Unassembled WGS sequence"/>
</dbReference>
<keyword evidence="1" id="KW-0028">Amino-acid biosynthesis</keyword>
<sequence length="236" mass="26175">MAVPLSEHQNSSAEVENNLGPHHFRTVAFLGPVGTYTHEACLHKFERPEFILKPYPDIRTAVYSLLSNDDRHDSCRSTNSLAPTAWVAVVPLKNSTAGPVIETEEVLSEPEVARKIVRSKDEIVLKIEHCLVGRKEDLNDNSSFAKDMYDVVASHTQALQQCNGYLTQHYPNIRRQETSSTSQAASMAANDLSGKTLAICSPICASIFDSLKVLDYSIQDSGIDNQTTFIILQRKN</sequence>
<proteinExistence type="predicted"/>
<protein>
    <recommendedName>
        <fullName evidence="6">Prephenate dehydratase domain-containing protein</fullName>
    </recommendedName>
</protein>
<keyword evidence="2" id="KW-0057">Aromatic amino acid biosynthesis</keyword>
<comment type="caution">
    <text evidence="7">The sequence shown here is derived from an EMBL/GenBank/DDBJ whole genome shotgun (WGS) entry which is preliminary data.</text>
</comment>
<dbReference type="SUPFAM" id="SSF53850">
    <property type="entry name" value="Periplasmic binding protein-like II"/>
    <property type="match status" value="1"/>
</dbReference>
<evidence type="ECO:0000256" key="4">
    <source>
        <dbReference type="ARBA" id="ARBA00023239"/>
    </source>
</evidence>
<name>A0A9P6TA09_9BASI</name>
<reference evidence="7" key="1">
    <citation type="submission" date="2013-11" db="EMBL/GenBank/DDBJ databases">
        <title>Genome sequence of the fusiform rust pathogen reveals effectors for host alternation and coevolution with pine.</title>
        <authorList>
            <consortium name="DOE Joint Genome Institute"/>
            <person name="Smith K."/>
            <person name="Pendleton A."/>
            <person name="Kubisiak T."/>
            <person name="Anderson C."/>
            <person name="Salamov A."/>
            <person name="Aerts A."/>
            <person name="Riley R."/>
            <person name="Clum A."/>
            <person name="Lindquist E."/>
            <person name="Ence D."/>
            <person name="Campbell M."/>
            <person name="Kronenberg Z."/>
            <person name="Feau N."/>
            <person name="Dhillon B."/>
            <person name="Hamelin R."/>
            <person name="Burleigh J."/>
            <person name="Smith J."/>
            <person name="Yandell M."/>
            <person name="Nelson C."/>
            <person name="Grigoriev I."/>
            <person name="Davis J."/>
        </authorList>
    </citation>
    <scope>NUCLEOTIDE SEQUENCE</scope>
    <source>
        <strain evidence="7">G11</strain>
    </source>
</reference>
<dbReference type="GO" id="GO:0004664">
    <property type="term" value="F:prephenate dehydratase activity"/>
    <property type="evidence" value="ECO:0007669"/>
    <property type="project" value="InterPro"/>
</dbReference>
<keyword evidence="8" id="KW-1185">Reference proteome</keyword>
<dbReference type="PROSITE" id="PS51171">
    <property type="entry name" value="PREPHENATE_DEHYDR_3"/>
    <property type="match status" value="1"/>
</dbReference>
<dbReference type="PANTHER" id="PTHR21022">
    <property type="entry name" value="PREPHENATE DEHYDRATASE P PROTEIN"/>
    <property type="match status" value="1"/>
</dbReference>
<dbReference type="Gene3D" id="3.40.190.10">
    <property type="entry name" value="Periplasmic binding protein-like II"/>
    <property type="match status" value="2"/>
</dbReference>